<dbReference type="HOGENOM" id="CLU_035908_0_0_0"/>
<evidence type="ECO:0000313" key="1">
    <source>
        <dbReference type="EMBL" id="ADV62290.1"/>
    </source>
</evidence>
<dbReference type="STRING" id="575540.Isop_1706"/>
<dbReference type="Proteomes" id="UP000008631">
    <property type="component" value="Chromosome"/>
</dbReference>
<dbReference type="RefSeq" id="WP_013564578.1">
    <property type="nucleotide sequence ID" value="NC_014962.1"/>
</dbReference>
<protein>
    <recommendedName>
        <fullName evidence="3">DUF1501 domain-containing protein</fullName>
    </recommendedName>
</protein>
<sequence>MTRPSKRRAYCDGISRRGFLQLGGLWTTAGYLGLADLFRIEARAAQAARETDRAQSGNRPRKQGLGHKAVINVFLGGGPPHQDMFDLKPEAPAEIRGEFKPIETNVPGIWIGECFPRLAKLMDKAVIIRSIVGAVDRHESFQCFTGWTPDNLRSIGGRPSLGAVVSKLNGPVDPAVPPFVGLAPKTGHAPWGDPGGVGFLGAAYAPFRPDGPAMTNMTLNGVTLDQWNDRRGLLASFDHMRRDLDADGTLTGVDAATQKAFEVLTSSRLLDALDLSKEDPAIIQRYGDGKPYNYQYDGAPTANDHLLIARRLIEAGVRCVTLSYGRWDSHGQNFDLVRDHGSKLDQALSALIEDLDQRGLLDDVAVIAWGEFGRTPRINNQAGRDHWPPVSCAFLAGGGLRGGQVIGSTNRLGEYAKDRPVHVQEVLATLYHVLGIDTTSTTLQDPTGRPQYLVEKPPIRELI</sequence>
<dbReference type="eggNOG" id="COG4102">
    <property type="taxonomic scope" value="Bacteria"/>
</dbReference>
<keyword evidence="2" id="KW-1185">Reference proteome</keyword>
<name>E8R0U4_ISOPI</name>
<dbReference type="AlphaFoldDB" id="E8R0U4"/>
<accession>E8R0U4</accession>
<dbReference type="InterPro" id="IPR017850">
    <property type="entry name" value="Alkaline_phosphatase_core_sf"/>
</dbReference>
<dbReference type="InterPro" id="IPR006311">
    <property type="entry name" value="TAT_signal"/>
</dbReference>
<organism evidence="1 2">
    <name type="scientific">Isosphaera pallida (strain ATCC 43644 / DSM 9630 / IS1B)</name>
    <dbReference type="NCBI Taxonomy" id="575540"/>
    <lineage>
        <taxon>Bacteria</taxon>
        <taxon>Pseudomonadati</taxon>
        <taxon>Planctomycetota</taxon>
        <taxon>Planctomycetia</taxon>
        <taxon>Isosphaerales</taxon>
        <taxon>Isosphaeraceae</taxon>
        <taxon>Isosphaera</taxon>
    </lineage>
</organism>
<dbReference type="PANTHER" id="PTHR43737">
    <property type="entry name" value="BLL7424 PROTEIN"/>
    <property type="match status" value="1"/>
</dbReference>
<dbReference type="OrthoDB" id="127333at2"/>
<dbReference type="PROSITE" id="PS51318">
    <property type="entry name" value="TAT"/>
    <property type="match status" value="1"/>
</dbReference>
<dbReference type="EMBL" id="CP002353">
    <property type="protein sequence ID" value="ADV62290.1"/>
    <property type="molecule type" value="Genomic_DNA"/>
</dbReference>
<reference key="1">
    <citation type="submission" date="2010-11" db="EMBL/GenBank/DDBJ databases">
        <title>The complete sequence of chromosome of Isophaera pallida ATCC 43644.</title>
        <authorList>
            <consortium name="US DOE Joint Genome Institute (JGI-PGF)"/>
            <person name="Lucas S."/>
            <person name="Copeland A."/>
            <person name="Lapidus A."/>
            <person name="Bruce D."/>
            <person name="Goodwin L."/>
            <person name="Pitluck S."/>
            <person name="Kyrpides N."/>
            <person name="Mavromatis K."/>
            <person name="Pagani I."/>
            <person name="Ivanova N."/>
            <person name="Saunders E."/>
            <person name="Brettin T."/>
            <person name="Detter J.C."/>
            <person name="Han C."/>
            <person name="Tapia R."/>
            <person name="Land M."/>
            <person name="Hauser L."/>
            <person name="Markowitz V."/>
            <person name="Cheng J.-F."/>
            <person name="Hugenholtz P."/>
            <person name="Woyke T."/>
            <person name="Wu D."/>
            <person name="Eisen J.A."/>
        </authorList>
    </citation>
    <scope>NUCLEOTIDE SEQUENCE</scope>
    <source>
        <strain>ATCC 43644</strain>
    </source>
</reference>
<dbReference type="KEGG" id="ipa:Isop_1706"/>
<reference evidence="1 2" key="2">
    <citation type="journal article" date="2011" name="Stand. Genomic Sci.">
        <title>Complete genome sequence of Isosphaera pallida type strain (IS1B).</title>
        <authorList>
            <consortium name="US DOE Joint Genome Institute (JGI-PGF)"/>
            <person name="Goker M."/>
            <person name="Cleland D."/>
            <person name="Saunders E."/>
            <person name="Lapidus A."/>
            <person name="Nolan M."/>
            <person name="Lucas S."/>
            <person name="Hammon N."/>
            <person name="Deshpande S."/>
            <person name="Cheng J.F."/>
            <person name="Tapia R."/>
            <person name="Han C."/>
            <person name="Goodwin L."/>
            <person name="Pitluck S."/>
            <person name="Liolios K."/>
            <person name="Pagani I."/>
            <person name="Ivanova N."/>
            <person name="Mavromatis K."/>
            <person name="Pati A."/>
            <person name="Chen A."/>
            <person name="Palaniappan K."/>
            <person name="Land M."/>
            <person name="Hauser L."/>
            <person name="Chang Y.J."/>
            <person name="Jeffries C.D."/>
            <person name="Detter J.C."/>
            <person name="Beck B."/>
            <person name="Woyke T."/>
            <person name="Bristow J."/>
            <person name="Eisen J.A."/>
            <person name="Markowitz V."/>
            <person name="Hugenholtz P."/>
            <person name="Kyrpides N.C."/>
            <person name="Klenk H.P."/>
        </authorList>
    </citation>
    <scope>NUCLEOTIDE SEQUENCE [LARGE SCALE GENOMIC DNA]</scope>
    <source>
        <strain evidence="2">ATCC 43644 / DSM 9630 / IS1B</strain>
    </source>
</reference>
<dbReference type="PANTHER" id="PTHR43737:SF1">
    <property type="entry name" value="DUF1501 DOMAIN-CONTAINING PROTEIN"/>
    <property type="match status" value="1"/>
</dbReference>
<proteinExistence type="predicted"/>
<dbReference type="SUPFAM" id="SSF53649">
    <property type="entry name" value="Alkaline phosphatase-like"/>
    <property type="match status" value="1"/>
</dbReference>
<evidence type="ECO:0000313" key="2">
    <source>
        <dbReference type="Proteomes" id="UP000008631"/>
    </source>
</evidence>
<gene>
    <name evidence="1" type="ordered locus">Isop_1706</name>
</gene>
<dbReference type="InterPro" id="IPR010869">
    <property type="entry name" value="DUF1501"/>
</dbReference>
<dbReference type="InParanoid" id="E8R0U4"/>
<evidence type="ECO:0008006" key="3">
    <source>
        <dbReference type="Google" id="ProtNLM"/>
    </source>
</evidence>
<dbReference type="Pfam" id="PF07394">
    <property type="entry name" value="DUF1501"/>
    <property type="match status" value="1"/>
</dbReference>